<sequence length="120" mass="13459">MNDFISSLNNWQALYALSNTMLSLANSGQWDELIEQEVKYVALVEAIARNPVEPDNSVFQEKARELLTKVLANEAALKTKLQARMEELRVLIEQNGNQKSLVSTYGNLSGNVLMPHDLNP</sequence>
<evidence type="ECO:0000313" key="10">
    <source>
        <dbReference type="Proteomes" id="UP000469927"/>
    </source>
</evidence>
<dbReference type="EMBL" id="MSAE01000004">
    <property type="protein sequence ID" value="PUX17311.1"/>
    <property type="molecule type" value="Genomic_DNA"/>
</dbReference>
<evidence type="ECO:0000256" key="3">
    <source>
        <dbReference type="ARBA" id="ARBA00022795"/>
    </source>
</evidence>
<dbReference type="GO" id="GO:1902209">
    <property type="term" value="P:negative regulation of bacterial-type flagellum assembly"/>
    <property type="evidence" value="ECO:0007669"/>
    <property type="project" value="UniProtKB-UniRule"/>
</dbReference>
<evidence type="ECO:0000256" key="2">
    <source>
        <dbReference type="ARBA" id="ARBA00022490"/>
    </source>
</evidence>
<dbReference type="Pfam" id="PF05400">
    <property type="entry name" value="FliT"/>
    <property type="match status" value="1"/>
</dbReference>
<accession>A0A2T7AXR5</accession>
<feature type="region of interest" description="FliD binding" evidence="6">
    <location>
        <begin position="59"/>
        <end position="97"/>
    </location>
</feature>
<keyword evidence="6" id="KW-0678">Repressor</keyword>
<comment type="similarity">
    <text evidence="6">Belongs to the FliT family.</text>
</comment>
<comment type="subunit">
    <text evidence="6">Homodimer. Interacts with FliD and FlhC.</text>
</comment>
<dbReference type="OrthoDB" id="6494117at2"/>
<proteinExistence type="inferred from homology"/>
<dbReference type="HAMAP" id="MF_01180">
    <property type="entry name" value="FliT"/>
    <property type="match status" value="1"/>
</dbReference>
<dbReference type="RefSeq" id="WP_075192452.1">
    <property type="nucleotide sequence ID" value="NZ_CP187979.1"/>
</dbReference>
<dbReference type="GO" id="GO:0044781">
    <property type="term" value="P:bacterial-type flagellum organization"/>
    <property type="evidence" value="ECO:0007669"/>
    <property type="project" value="UniProtKB-KW"/>
</dbReference>
<reference evidence="8 9" key="1">
    <citation type="submission" date="2016-12" db="EMBL/GenBank/DDBJ databases">
        <title>Analysis of the Molecular Diversity Among Cronobacter Species Isolated from Filth Flies Using a Pan Genomic DNA Microarray.</title>
        <authorList>
            <person name="Pava-Ripoll M."/>
            <person name="Tall B."/>
            <person name="Farber J."/>
            <person name="Fanning S."/>
            <person name="Lehner A."/>
            <person name="Stephan R."/>
            <person name="Pagotto F."/>
            <person name="Iverson C."/>
            <person name="Ziobro G."/>
            <person name="Miller A."/>
            <person name="Pearson R."/>
            <person name="Yan Q."/>
            <person name="Kim M."/>
            <person name="Jeong S."/>
            <person name="Park J."/>
            <person name="Jun S."/>
            <person name="Choi H."/>
            <person name="Chung T."/>
            <person name="Yoo Y."/>
            <person name="Park E."/>
            <person name="Hwang S."/>
            <person name="Lee B."/>
            <person name="Sathyamoorthy V."/>
            <person name="Carter L."/>
            <person name="Mammel M."/>
            <person name="Jackson S."/>
            <person name="Kothary M."/>
            <person name="Patel I."/>
            <person name="Grim C."/>
            <person name="Gopinath G."/>
            <person name="Gangiredla J."/>
            <person name="Chase H."/>
        </authorList>
    </citation>
    <scope>NUCLEOTIDE SEQUENCE [LARGE SCALE GENOMIC DNA]</scope>
    <source>
        <strain evidence="8 9">MOD1-Md1s</strain>
    </source>
</reference>
<keyword evidence="3 6" id="KW-1005">Bacterial flagellum biogenesis</keyword>
<dbReference type="Gene3D" id="1.20.58.380">
    <property type="entry name" value="Flagellar protein flit"/>
    <property type="match status" value="1"/>
</dbReference>
<comment type="caution">
    <text evidence="8">The sequence shown here is derived from an EMBL/GenBank/DDBJ whole genome shotgun (WGS) entry which is preliminary data.</text>
</comment>
<keyword evidence="6" id="KW-0804">Transcription</keyword>
<dbReference type="GO" id="GO:0005829">
    <property type="term" value="C:cytosol"/>
    <property type="evidence" value="ECO:0007669"/>
    <property type="project" value="UniProtKB-SubCell"/>
</dbReference>
<dbReference type="GO" id="GO:0006457">
    <property type="term" value="P:protein folding"/>
    <property type="evidence" value="ECO:0007669"/>
    <property type="project" value="UniProtKB-UniRule"/>
</dbReference>
<comment type="subcellular location">
    <subcellularLocation>
        <location evidence="1 6">Cytoplasm</location>
        <location evidence="1 6">Cytosol</location>
    </subcellularLocation>
</comment>
<feature type="region of interest" description="Required for homodimerization" evidence="6">
    <location>
        <begin position="1"/>
        <end position="50"/>
    </location>
</feature>
<keyword evidence="8" id="KW-0966">Cell projection</keyword>
<keyword evidence="6" id="KW-0805">Transcription regulation</keyword>
<keyword evidence="8" id="KW-0969">Cilium</keyword>
<keyword evidence="4 6" id="KW-0143">Chaperone</keyword>
<dbReference type="EMBL" id="WAGD01000045">
    <property type="protein sequence ID" value="KAB0875852.1"/>
    <property type="molecule type" value="Genomic_DNA"/>
</dbReference>
<evidence type="ECO:0000256" key="1">
    <source>
        <dbReference type="ARBA" id="ARBA00004514"/>
    </source>
</evidence>
<reference evidence="7 10" key="2">
    <citation type="submission" date="2019-08" db="EMBL/GenBank/DDBJ databases">
        <title>Prevalence, distribution, and phylogeny of type two toxin-antitoxin genes possessed by Cronobacter species where C. sakazakii homologs follow sequence type lineages.</title>
        <authorList>
            <person name="Finkelstein S."/>
            <person name="Negrete F."/>
            <person name="Jang H."/>
            <person name="Gopinath G.R."/>
            <person name="Tall B.D."/>
        </authorList>
    </citation>
    <scope>NUCLEOTIDE SEQUENCE [LARGE SCALE GENOMIC DNA]</scope>
    <source>
        <strain evidence="7 10">MOD1_GK1257</strain>
    </source>
</reference>
<keyword evidence="8" id="KW-0282">Flagellum</keyword>
<keyword evidence="10" id="KW-1185">Reference proteome</keyword>
<protein>
    <recommendedName>
        <fullName evidence="5 6">Flagellar protein FliT</fullName>
    </recommendedName>
</protein>
<evidence type="ECO:0000313" key="7">
    <source>
        <dbReference type="EMBL" id="KAB0875852.1"/>
    </source>
</evidence>
<name>A0A2T7AXR5_9ENTR</name>
<comment type="function">
    <text evidence="6">Dual-function protein that regulates the transcription of class 2 flagellar operons and that also acts as an export chaperone for the filament-capping protein FliD. As a transcriptional regulator, acts as an anti-FlhDC factor; it directly binds FlhC, thus inhibiting the binding of the FlhC/FlhD complex to class 2 promoters, resulting in decreased expression of class 2 flagellar operons. As a chaperone, effects FliD transition to the membrane by preventing its premature polymerization, and by directing it to the export apparatus.</text>
</comment>
<evidence type="ECO:0000256" key="6">
    <source>
        <dbReference type="HAMAP-Rule" id="MF_01180"/>
    </source>
</evidence>
<dbReference type="NCBIfam" id="NF007836">
    <property type="entry name" value="PRK10548.1"/>
    <property type="match status" value="1"/>
</dbReference>
<keyword evidence="2 6" id="KW-0963">Cytoplasm</keyword>
<organism evidence="8 9">
    <name type="scientific">Cronobacter muytjensii</name>
    <dbReference type="NCBI Taxonomy" id="413501"/>
    <lineage>
        <taxon>Bacteria</taxon>
        <taxon>Pseudomonadati</taxon>
        <taxon>Pseudomonadota</taxon>
        <taxon>Gammaproteobacteria</taxon>
        <taxon>Enterobacterales</taxon>
        <taxon>Enterobacteriaceae</taxon>
        <taxon>Cronobacter</taxon>
    </lineage>
</organism>
<dbReference type="Proteomes" id="UP000469927">
    <property type="component" value="Unassembled WGS sequence"/>
</dbReference>
<dbReference type="Proteomes" id="UP000244378">
    <property type="component" value="Unassembled WGS sequence"/>
</dbReference>
<dbReference type="InterPro" id="IPR008622">
    <property type="entry name" value="FliT"/>
</dbReference>
<evidence type="ECO:0000313" key="9">
    <source>
        <dbReference type="Proteomes" id="UP000244378"/>
    </source>
</evidence>
<dbReference type="AlphaFoldDB" id="A0A2T7AXR5"/>
<gene>
    <name evidence="6 7" type="primary">fliT</name>
    <name evidence="8" type="ORF">AUN14_03975</name>
    <name evidence="7" type="ORF">FZI19_14685</name>
</gene>
<evidence type="ECO:0000256" key="5">
    <source>
        <dbReference type="ARBA" id="ARBA00093797"/>
    </source>
</evidence>
<evidence type="ECO:0000313" key="8">
    <source>
        <dbReference type="EMBL" id="PUX17311.1"/>
    </source>
</evidence>
<evidence type="ECO:0000256" key="4">
    <source>
        <dbReference type="ARBA" id="ARBA00023186"/>
    </source>
</evidence>